<dbReference type="EMBL" id="CP120629">
    <property type="protein sequence ID" value="WEW59464.1"/>
    <property type="molecule type" value="Genomic_DNA"/>
</dbReference>
<feature type="domain" description="MACPF" evidence="1">
    <location>
        <begin position="1"/>
        <end position="310"/>
    </location>
</feature>
<accession>A0AAF0DJJ6</accession>
<dbReference type="PROSITE" id="PS51412">
    <property type="entry name" value="MACPF_2"/>
    <property type="match status" value="1"/>
</dbReference>
<evidence type="ECO:0000313" key="3">
    <source>
        <dbReference type="Proteomes" id="UP001219355"/>
    </source>
</evidence>
<protein>
    <recommendedName>
        <fullName evidence="1">MACPF domain-containing protein</fullName>
    </recommendedName>
</protein>
<keyword evidence="3" id="KW-1185">Reference proteome</keyword>
<gene>
    <name evidence="2" type="ORF">PRK78_004938</name>
</gene>
<dbReference type="Pfam" id="PF01823">
    <property type="entry name" value="MACPF"/>
    <property type="match status" value="1"/>
</dbReference>
<evidence type="ECO:0000313" key="2">
    <source>
        <dbReference type="EMBL" id="WEW59464.1"/>
    </source>
</evidence>
<reference evidence="2" key="1">
    <citation type="submission" date="2023-03" db="EMBL/GenBank/DDBJ databases">
        <title>Emydomyces testavorans Genome Sequence.</title>
        <authorList>
            <person name="Hoyer L."/>
        </authorList>
    </citation>
    <scope>NUCLEOTIDE SEQUENCE</scope>
    <source>
        <strain evidence="2">16-2883</strain>
    </source>
</reference>
<sequence>MANLDPDNVDIFDFQKVLNKSSKAEIVPMSEEASPVTPPGSNKEYLLPKNAKLYDSGGESVSHSLVCEAGTKMAKKFSADESVSLTYAGISASESSQYAYESVFQITTLYGVYSFDQQVYSVQLRQPYDYVNKELIEEALSLPVWSEDKATYEEFKNFFTKWGTHILLECYLGTRYQLTVQQESEDEEWKETFKACVQSEFEGIVVAKAETVNSSDYSRYSKKREIQAKVRGGDSTTGAILSEDPSNKDKFADWQKSRTTGAMDGTLGARVDSIGKFLGASKVQEHIDASKRLVPGLDYFSSFRRFTGYLQGGWWDGKITWAEWKIEPHPALQIIPEQVDGWVTTKIAPNHVRVERERSNNLVVNVPVTVIVPLIPLDITITWSNPSGGTWGALGLSIYPADNIFGWRSRTSIAPKEPGTVHAPTLDTWGSFD</sequence>
<evidence type="ECO:0000259" key="1">
    <source>
        <dbReference type="PROSITE" id="PS51412"/>
    </source>
</evidence>
<organism evidence="2 3">
    <name type="scientific">Emydomyces testavorans</name>
    <dbReference type="NCBI Taxonomy" id="2070801"/>
    <lineage>
        <taxon>Eukaryota</taxon>
        <taxon>Fungi</taxon>
        <taxon>Dikarya</taxon>
        <taxon>Ascomycota</taxon>
        <taxon>Pezizomycotina</taxon>
        <taxon>Eurotiomycetes</taxon>
        <taxon>Eurotiomycetidae</taxon>
        <taxon>Onygenales</taxon>
        <taxon>Nannizziopsiaceae</taxon>
        <taxon>Emydomyces</taxon>
    </lineage>
</organism>
<dbReference type="Proteomes" id="UP001219355">
    <property type="component" value="Chromosome 3"/>
</dbReference>
<proteinExistence type="predicted"/>
<dbReference type="InterPro" id="IPR020864">
    <property type="entry name" value="MACPF"/>
</dbReference>
<dbReference type="AlphaFoldDB" id="A0AAF0DJJ6"/>
<name>A0AAF0DJJ6_9EURO</name>